<dbReference type="PANTHER" id="PTHR45960:SF5">
    <property type="entry name" value="GRB2-ASSOCIATED-BINDING PROTEIN 1"/>
    <property type="match status" value="1"/>
</dbReference>
<feature type="compositionally biased region" description="Basic and acidic residues" evidence="2">
    <location>
        <begin position="566"/>
        <end position="576"/>
    </location>
</feature>
<dbReference type="Gene3D" id="2.30.29.30">
    <property type="entry name" value="Pleckstrin-homology domain (PH domain)/Phosphotyrosine-binding domain (PTB)"/>
    <property type="match status" value="1"/>
</dbReference>
<name>A0AAV2KNQ4_KNICA</name>
<reference evidence="4 5" key="1">
    <citation type="submission" date="2024-04" db="EMBL/GenBank/DDBJ databases">
        <authorList>
            <person name="Waldvogel A.-M."/>
            <person name="Schoenle A."/>
        </authorList>
    </citation>
    <scope>NUCLEOTIDE SEQUENCE [LARGE SCALE GENOMIC DNA]</scope>
</reference>
<dbReference type="PANTHER" id="PTHR45960">
    <property type="entry name" value="GRB2-ASSOCIATED-BINDING PROTEIN"/>
    <property type="match status" value="1"/>
</dbReference>
<comment type="similarity">
    <text evidence="1">Belongs to the GAB family.</text>
</comment>
<evidence type="ECO:0000313" key="5">
    <source>
        <dbReference type="Proteomes" id="UP001497482"/>
    </source>
</evidence>
<dbReference type="InterPro" id="IPR001849">
    <property type="entry name" value="PH_domain"/>
</dbReference>
<dbReference type="PROSITE" id="PS50003">
    <property type="entry name" value="PH_DOMAIN"/>
    <property type="match status" value="1"/>
</dbReference>
<feature type="compositionally biased region" description="Polar residues" evidence="2">
    <location>
        <begin position="131"/>
        <end position="145"/>
    </location>
</feature>
<protein>
    <recommendedName>
        <fullName evidence="3">PH domain-containing protein</fullName>
    </recommendedName>
</protein>
<feature type="region of interest" description="Disordered" evidence="2">
    <location>
        <begin position="341"/>
        <end position="378"/>
    </location>
</feature>
<evidence type="ECO:0000256" key="1">
    <source>
        <dbReference type="ARBA" id="ARBA00029462"/>
    </source>
</evidence>
<evidence type="ECO:0000256" key="2">
    <source>
        <dbReference type="SAM" id="MobiDB-lite"/>
    </source>
</evidence>
<feature type="region of interest" description="Disordered" evidence="2">
    <location>
        <begin position="208"/>
        <end position="312"/>
    </location>
</feature>
<dbReference type="EMBL" id="OZ035841">
    <property type="protein sequence ID" value="CAL1590198.1"/>
    <property type="molecule type" value="Genomic_DNA"/>
</dbReference>
<feature type="region of interest" description="Disordered" evidence="2">
    <location>
        <begin position="427"/>
        <end position="595"/>
    </location>
</feature>
<dbReference type="GO" id="GO:0007165">
    <property type="term" value="P:signal transduction"/>
    <property type="evidence" value="ECO:0007669"/>
    <property type="project" value="TreeGrafter"/>
</dbReference>
<dbReference type="GO" id="GO:0035591">
    <property type="term" value="F:signaling adaptor activity"/>
    <property type="evidence" value="ECO:0007669"/>
    <property type="project" value="TreeGrafter"/>
</dbReference>
<dbReference type="AlphaFoldDB" id="A0AAV2KNQ4"/>
<feature type="compositionally biased region" description="Polar residues" evidence="2">
    <location>
        <begin position="356"/>
        <end position="377"/>
    </location>
</feature>
<feature type="compositionally biased region" description="Basic and acidic residues" evidence="2">
    <location>
        <begin position="758"/>
        <end position="767"/>
    </location>
</feature>
<dbReference type="GO" id="GO:0005737">
    <property type="term" value="C:cytoplasm"/>
    <property type="evidence" value="ECO:0007669"/>
    <property type="project" value="TreeGrafter"/>
</dbReference>
<feature type="region of interest" description="Disordered" evidence="2">
    <location>
        <begin position="647"/>
        <end position="679"/>
    </location>
</feature>
<evidence type="ECO:0000259" key="3">
    <source>
        <dbReference type="PROSITE" id="PS50003"/>
    </source>
</evidence>
<sequence length="798" mass="87754">MMSGAGDAICEGWLRKSPPEKKLRRYAWKRRWFVLRSGRLSGEPDVLQYYKNPQTRRPIRTINLNLCEQVDAGLSFTKKELESSFVFDLRTEERVWYLVAESEQDMNRWVSAICLLCGFNPTDNVPERQLSPASSGPTPGLQTPVSIPPPYDPVSVPTSSTNRGQCAGDEENYLWLSNCQSHTRPAVGSSLSLDTDYSDLFPGPCGTSSSSSCSSSPSLPPSQPPSAHRTAPWTVPGFSQSLDSAADPYRPGTLEKLPFRPPCHPSPHPRKHSLDLHLRSAPAQPAPAQPAPSVYQVPRCPRTSSTTSVDQVTQAELRTAALQPPPRPPKPVAQGERLATLPRSGTEPQEEAGGQHRSSTMTLPGRPNSESSSTPRSLSDRASIFEFSESFNTYFLNKGLVPLGSVCSEEDEADENYVPMSAATTEPPIARAAPPPPSLHSHETNYVSMTPLPPSTLAPPIPPAPCDPSSLGRQVPPPGHMGFRTSPVTPPPRGNPSSPGNDPPPILRNLKPRKGATVTTPTSEKSDTDQTPKAKVKPAPLDMTSVQQQDWQEVPPPVRSPVTRTFTRDPSCRREVVLSSAHSSSPSSDSEPDDNYVAMTTSNLNFSAGESSLRLMLHRASEGGVSCSPLLRRHKDKPVEYLDLDLHIGRTTPTRQKRSPAEGQSGEEPAAAEDERARGERARVEYVVVDPKRTKALRNTREAWHDGRIRKRTSLTSNSPSWNHPHIADSCLDPPEVFPPERRFRAETRQGSVRRSTGTRDKHHEETWRMQRGLKLPYSTPQLLAQNQQLQLKTSLNL</sequence>
<dbReference type="InterPro" id="IPR011993">
    <property type="entry name" value="PH-like_dom_sf"/>
</dbReference>
<feature type="compositionally biased region" description="Pro residues" evidence="2">
    <location>
        <begin position="451"/>
        <end position="466"/>
    </location>
</feature>
<feature type="compositionally biased region" description="Low complexity" evidence="2">
    <location>
        <begin position="208"/>
        <end position="217"/>
    </location>
</feature>
<feature type="compositionally biased region" description="Low complexity" evidence="2">
    <location>
        <begin position="579"/>
        <end position="589"/>
    </location>
</feature>
<feature type="domain" description="PH" evidence="3">
    <location>
        <begin position="7"/>
        <end position="118"/>
    </location>
</feature>
<dbReference type="InterPro" id="IPR046355">
    <property type="entry name" value="Gab1-4-like"/>
</dbReference>
<gene>
    <name evidence="4" type="ORF">KC01_LOCUS19742</name>
</gene>
<keyword evidence="5" id="KW-1185">Reference proteome</keyword>
<dbReference type="Proteomes" id="UP001497482">
    <property type="component" value="Chromosome 19"/>
</dbReference>
<proteinExistence type="inferred from homology"/>
<dbReference type="Pfam" id="PF00169">
    <property type="entry name" value="PH"/>
    <property type="match status" value="1"/>
</dbReference>
<accession>A0AAV2KNQ4</accession>
<evidence type="ECO:0000313" key="4">
    <source>
        <dbReference type="EMBL" id="CAL1590198.1"/>
    </source>
</evidence>
<dbReference type="SMART" id="SM00233">
    <property type="entry name" value="PH"/>
    <property type="match status" value="1"/>
</dbReference>
<feature type="region of interest" description="Disordered" evidence="2">
    <location>
        <begin position="747"/>
        <end position="767"/>
    </location>
</feature>
<organism evidence="4 5">
    <name type="scientific">Knipowitschia caucasica</name>
    <name type="common">Caucasian dwarf goby</name>
    <name type="synonym">Pomatoschistus caucasicus</name>
    <dbReference type="NCBI Taxonomy" id="637954"/>
    <lineage>
        <taxon>Eukaryota</taxon>
        <taxon>Metazoa</taxon>
        <taxon>Chordata</taxon>
        <taxon>Craniata</taxon>
        <taxon>Vertebrata</taxon>
        <taxon>Euteleostomi</taxon>
        <taxon>Actinopterygii</taxon>
        <taxon>Neopterygii</taxon>
        <taxon>Teleostei</taxon>
        <taxon>Neoteleostei</taxon>
        <taxon>Acanthomorphata</taxon>
        <taxon>Gobiaria</taxon>
        <taxon>Gobiiformes</taxon>
        <taxon>Gobioidei</taxon>
        <taxon>Gobiidae</taxon>
        <taxon>Gobiinae</taxon>
        <taxon>Knipowitschia</taxon>
    </lineage>
</organism>
<feature type="region of interest" description="Disordered" evidence="2">
    <location>
        <begin position="127"/>
        <end position="164"/>
    </location>
</feature>
<dbReference type="SUPFAM" id="SSF50729">
    <property type="entry name" value="PH domain-like"/>
    <property type="match status" value="1"/>
</dbReference>